<reference evidence="1" key="2">
    <citation type="submission" date="2020-11" db="EMBL/GenBank/DDBJ databases">
        <authorList>
            <person name="McCartney M.A."/>
            <person name="Auch B."/>
            <person name="Kono T."/>
            <person name="Mallez S."/>
            <person name="Becker A."/>
            <person name="Gohl D.M."/>
            <person name="Silverstein K.A.T."/>
            <person name="Koren S."/>
            <person name="Bechman K.B."/>
            <person name="Herman A."/>
            <person name="Abrahante J.E."/>
            <person name="Garbe J."/>
        </authorList>
    </citation>
    <scope>NUCLEOTIDE SEQUENCE</scope>
    <source>
        <strain evidence="1">Duluth1</strain>
        <tissue evidence="1">Whole animal</tissue>
    </source>
</reference>
<dbReference type="Proteomes" id="UP000828390">
    <property type="component" value="Unassembled WGS sequence"/>
</dbReference>
<evidence type="ECO:0000313" key="1">
    <source>
        <dbReference type="EMBL" id="KAH3860496.1"/>
    </source>
</evidence>
<keyword evidence="2" id="KW-1185">Reference proteome</keyword>
<evidence type="ECO:0000313" key="2">
    <source>
        <dbReference type="Proteomes" id="UP000828390"/>
    </source>
</evidence>
<reference evidence="1" key="1">
    <citation type="journal article" date="2019" name="bioRxiv">
        <title>The Genome of the Zebra Mussel, Dreissena polymorpha: A Resource for Invasive Species Research.</title>
        <authorList>
            <person name="McCartney M.A."/>
            <person name="Auch B."/>
            <person name="Kono T."/>
            <person name="Mallez S."/>
            <person name="Zhang Y."/>
            <person name="Obille A."/>
            <person name="Becker A."/>
            <person name="Abrahante J.E."/>
            <person name="Garbe J."/>
            <person name="Badalamenti J.P."/>
            <person name="Herman A."/>
            <person name="Mangelson H."/>
            <person name="Liachko I."/>
            <person name="Sullivan S."/>
            <person name="Sone E.D."/>
            <person name="Koren S."/>
            <person name="Silverstein K.A.T."/>
            <person name="Beckman K.B."/>
            <person name="Gohl D.M."/>
        </authorList>
    </citation>
    <scope>NUCLEOTIDE SEQUENCE</scope>
    <source>
        <strain evidence="1">Duluth1</strain>
        <tissue evidence="1">Whole animal</tissue>
    </source>
</reference>
<name>A0A9D4LM65_DREPO</name>
<organism evidence="1 2">
    <name type="scientific">Dreissena polymorpha</name>
    <name type="common">Zebra mussel</name>
    <name type="synonym">Mytilus polymorpha</name>
    <dbReference type="NCBI Taxonomy" id="45954"/>
    <lineage>
        <taxon>Eukaryota</taxon>
        <taxon>Metazoa</taxon>
        <taxon>Spiralia</taxon>
        <taxon>Lophotrochozoa</taxon>
        <taxon>Mollusca</taxon>
        <taxon>Bivalvia</taxon>
        <taxon>Autobranchia</taxon>
        <taxon>Heteroconchia</taxon>
        <taxon>Euheterodonta</taxon>
        <taxon>Imparidentia</taxon>
        <taxon>Neoheterodontei</taxon>
        <taxon>Myida</taxon>
        <taxon>Dreissenoidea</taxon>
        <taxon>Dreissenidae</taxon>
        <taxon>Dreissena</taxon>
    </lineage>
</organism>
<comment type="caution">
    <text evidence="1">The sequence shown here is derived from an EMBL/GenBank/DDBJ whole genome shotgun (WGS) entry which is preliminary data.</text>
</comment>
<accession>A0A9D4LM65</accession>
<protein>
    <submittedName>
        <fullName evidence="1">Uncharacterized protein</fullName>
    </submittedName>
</protein>
<dbReference type="EMBL" id="JAIWYP010000002">
    <property type="protein sequence ID" value="KAH3860496.1"/>
    <property type="molecule type" value="Genomic_DNA"/>
</dbReference>
<gene>
    <name evidence="1" type="ORF">DPMN_023396</name>
</gene>
<sequence>MQTLRDRVLGKVHIDTVAAGRVPILSCEEESRLVDHLKSVATLGMDTHVRKSLALHLILQYS</sequence>
<proteinExistence type="predicted"/>
<dbReference type="AlphaFoldDB" id="A0A9D4LM65"/>